<reference evidence="1" key="1">
    <citation type="submission" date="2019-08" db="EMBL/GenBank/DDBJ databases">
        <authorList>
            <person name="Kucharzyk K."/>
            <person name="Murdoch R.W."/>
            <person name="Higgins S."/>
            <person name="Loffler F."/>
        </authorList>
    </citation>
    <scope>NUCLEOTIDE SEQUENCE</scope>
</reference>
<dbReference type="AlphaFoldDB" id="A0A645BM14"/>
<comment type="caution">
    <text evidence="1">The sequence shown here is derived from an EMBL/GenBank/DDBJ whole genome shotgun (WGS) entry which is preliminary data.</text>
</comment>
<evidence type="ECO:0000313" key="1">
    <source>
        <dbReference type="EMBL" id="MPM66277.1"/>
    </source>
</evidence>
<organism evidence="1">
    <name type="scientific">bioreactor metagenome</name>
    <dbReference type="NCBI Taxonomy" id="1076179"/>
    <lineage>
        <taxon>unclassified sequences</taxon>
        <taxon>metagenomes</taxon>
        <taxon>ecological metagenomes</taxon>
    </lineage>
</organism>
<gene>
    <name evidence="1" type="ORF">SDC9_113184</name>
</gene>
<proteinExistence type="predicted"/>
<dbReference type="EMBL" id="VSSQ01020982">
    <property type="protein sequence ID" value="MPM66277.1"/>
    <property type="molecule type" value="Genomic_DNA"/>
</dbReference>
<name>A0A645BM14_9ZZZZ</name>
<protein>
    <submittedName>
        <fullName evidence="1">Uncharacterized protein</fullName>
    </submittedName>
</protein>
<sequence>MLGLKLLQLPDNVIQETGDIFRLQLLKHASEVAVYIIKKMVEKFGHTGQMEQIIEIMNRFQTGHELFGEAPKIVGNIVIKHDVSELFPCLGMGALGTQMLKERMADLFDLFRIHHAEKTTFGRKPFFSRGCFLPIIKAAIQNIGSCTQNNGQKFRNLGNPVKTGFKIS</sequence>
<accession>A0A645BM14</accession>